<organism evidence="3 4">
    <name type="scientific">Alkalihalophilus lindianensis</name>
    <dbReference type="NCBI Taxonomy" id="1630542"/>
    <lineage>
        <taxon>Bacteria</taxon>
        <taxon>Bacillati</taxon>
        <taxon>Bacillota</taxon>
        <taxon>Bacilli</taxon>
        <taxon>Bacillales</taxon>
        <taxon>Bacillaceae</taxon>
        <taxon>Alkalihalophilus</taxon>
    </lineage>
</organism>
<feature type="transmembrane region" description="Helical" evidence="1">
    <location>
        <begin position="6"/>
        <end position="22"/>
    </location>
</feature>
<dbReference type="Pfam" id="PF05569">
    <property type="entry name" value="Peptidase_M56"/>
    <property type="match status" value="1"/>
</dbReference>
<dbReference type="RefSeq" id="WP_317124054.1">
    <property type="nucleotide sequence ID" value="NZ_JAWJBA010000190.1"/>
</dbReference>
<dbReference type="PANTHER" id="PTHR34978">
    <property type="entry name" value="POSSIBLE SENSOR-TRANSDUCER PROTEIN BLAR"/>
    <property type="match status" value="1"/>
</dbReference>
<dbReference type="EMBL" id="JAWJBA010000190">
    <property type="protein sequence ID" value="MDV2687003.1"/>
    <property type="molecule type" value="Genomic_DNA"/>
</dbReference>
<evidence type="ECO:0000259" key="2">
    <source>
        <dbReference type="Pfam" id="PF05569"/>
    </source>
</evidence>
<accession>A0ABU3XI32</accession>
<proteinExistence type="predicted"/>
<keyword evidence="1" id="KW-0812">Transmembrane</keyword>
<dbReference type="CDD" id="cd07341">
    <property type="entry name" value="M56_BlaR1_MecR1_like"/>
    <property type="match status" value="1"/>
</dbReference>
<dbReference type="InterPro" id="IPR052173">
    <property type="entry name" value="Beta-lactam_resp_regulator"/>
</dbReference>
<gene>
    <name evidence="3" type="ORF">RYX56_21880</name>
</gene>
<evidence type="ECO:0000256" key="1">
    <source>
        <dbReference type="SAM" id="Phobius"/>
    </source>
</evidence>
<feature type="domain" description="Peptidase M56" evidence="2">
    <location>
        <begin position="2"/>
        <end position="83"/>
    </location>
</feature>
<comment type="caution">
    <text evidence="3">The sequence shown here is derived from an EMBL/GenBank/DDBJ whole genome shotgun (WGS) entry which is preliminary data.</text>
</comment>
<evidence type="ECO:0000313" key="3">
    <source>
        <dbReference type="EMBL" id="MDV2687003.1"/>
    </source>
</evidence>
<keyword evidence="4" id="KW-1185">Reference proteome</keyword>
<sequence>VNDVMWLFQIMYWFNPFIWHALKCIRIDRELACDDSVLKLLDESGYLEYGHTIIHFADKKNARSFDQFAPGLGGTKNQIKQRI</sequence>
<keyword evidence="1" id="KW-1133">Transmembrane helix</keyword>
<evidence type="ECO:0000313" key="4">
    <source>
        <dbReference type="Proteomes" id="UP001287282"/>
    </source>
</evidence>
<dbReference type="Proteomes" id="UP001287282">
    <property type="component" value="Unassembled WGS sequence"/>
</dbReference>
<protein>
    <submittedName>
        <fullName evidence="3">M56 family metallopeptidase</fullName>
    </submittedName>
</protein>
<feature type="non-terminal residue" evidence="3">
    <location>
        <position position="1"/>
    </location>
</feature>
<keyword evidence="1" id="KW-0472">Membrane</keyword>
<dbReference type="InterPro" id="IPR008756">
    <property type="entry name" value="Peptidase_M56"/>
</dbReference>
<dbReference type="PANTHER" id="PTHR34978:SF3">
    <property type="entry name" value="SLR0241 PROTEIN"/>
    <property type="match status" value="1"/>
</dbReference>
<name>A0ABU3XI32_9BACI</name>
<reference evidence="3 4" key="1">
    <citation type="submission" date="2023-10" db="EMBL/GenBank/DDBJ databases">
        <title>Screening of Alkalihalobacillus lindianensis BZ-TG-R113 and Its Alleviation of Salt Stress on Rapeseed Growth.</title>
        <authorList>
            <person name="Zhao B."/>
            <person name="Guo T."/>
        </authorList>
    </citation>
    <scope>NUCLEOTIDE SEQUENCE [LARGE SCALE GENOMIC DNA]</scope>
    <source>
        <strain evidence="3 4">BZ-TG-R113</strain>
    </source>
</reference>